<accession>A0A5D3CEI4</accession>
<organism evidence="2 4">
    <name type="scientific">Cucumis melo var. makuwa</name>
    <name type="common">Oriental melon</name>
    <dbReference type="NCBI Taxonomy" id="1194695"/>
    <lineage>
        <taxon>Eukaryota</taxon>
        <taxon>Viridiplantae</taxon>
        <taxon>Streptophyta</taxon>
        <taxon>Embryophyta</taxon>
        <taxon>Tracheophyta</taxon>
        <taxon>Spermatophyta</taxon>
        <taxon>Magnoliopsida</taxon>
        <taxon>eudicotyledons</taxon>
        <taxon>Gunneridae</taxon>
        <taxon>Pentapetalae</taxon>
        <taxon>rosids</taxon>
        <taxon>fabids</taxon>
        <taxon>Cucurbitales</taxon>
        <taxon>Cucurbitaceae</taxon>
        <taxon>Benincaseae</taxon>
        <taxon>Cucumis</taxon>
    </lineage>
</organism>
<dbReference type="Proteomes" id="UP000321947">
    <property type="component" value="Unassembled WGS sequence"/>
</dbReference>
<protein>
    <submittedName>
        <fullName evidence="2">Retrotransposon protein</fullName>
    </submittedName>
</protein>
<evidence type="ECO:0000313" key="3">
    <source>
        <dbReference type="Proteomes" id="UP000321393"/>
    </source>
</evidence>
<dbReference type="EMBL" id="SSTD01012353">
    <property type="protein sequence ID" value="TYK08769.1"/>
    <property type="molecule type" value="Genomic_DNA"/>
</dbReference>
<sequence length="152" mass="17404">MKVIDVEEMVVIFLHVLAQNVKNHQIQREFIRSKWPVSLGTLSEGRGDMPSRFGERRGLKVGQRDLPIKLSIVVDTSYSKRTLNKPFSHYDKLLYVFEKDHATGAHVEMFTDIRSNMEGPNNSVQVEDGLDTKFLTMCTPKMNMSPDDMMAN</sequence>
<dbReference type="EMBL" id="SSTE01017176">
    <property type="protein sequence ID" value="KAA0040684.1"/>
    <property type="molecule type" value="Genomic_DNA"/>
</dbReference>
<dbReference type="AlphaFoldDB" id="A0A5D3CEI4"/>
<proteinExistence type="predicted"/>
<evidence type="ECO:0000313" key="2">
    <source>
        <dbReference type="EMBL" id="TYK08769.1"/>
    </source>
</evidence>
<name>A0A5D3CEI4_CUCMM</name>
<gene>
    <name evidence="2" type="ORF">E5676_scaffold534G00200</name>
    <name evidence="1" type="ORF">E6C27_scaffold540G00230</name>
</gene>
<dbReference type="OrthoDB" id="6603336at2759"/>
<reference evidence="3 4" key="1">
    <citation type="submission" date="2019-08" db="EMBL/GenBank/DDBJ databases">
        <title>Draft genome sequences of two oriental melons (Cucumis melo L. var makuwa).</title>
        <authorList>
            <person name="Kwon S.-Y."/>
        </authorList>
    </citation>
    <scope>NUCLEOTIDE SEQUENCE [LARGE SCALE GENOMIC DNA]</scope>
    <source>
        <strain evidence="4">cv. Chang Bougi</strain>
        <strain evidence="3">cv. SW 3</strain>
        <tissue evidence="2">Leaf</tissue>
    </source>
</reference>
<evidence type="ECO:0000313" key="1">
    <source>
        <dbReference type="EMBL" id="KAA0040684.1"/>
    </source>
</evidence>
<evidence type="ECO:0000313" key="4">
    <source>
        <dbReference type="Proteomes" id="UP000321947"/>
    </source>
</evidence>
<comment type="caution">
    <text evidence="2">The sequence shown here is derived from an EMBL/GenBank/DDBJ whole genome shotgun (WGS) entry which is preliminary data.</text>
</comment>
<dbReference type="Proteomes" id="UP000321393">
    <property type="component" value="Unassembled WGS sequence"/>
</dbReference>